<dbReference type="InterPro" id="IPR000343">
    <property type="entry name" value="4pyrrol_synth_GluRdtase"/>
</dbReference>
<dbReference type="Pfam" id="PF05201">
    <property type="entry name" value="GlutR_N"/>
    <property type="match status" value="1"/>
</dbReference>
<evidence type="ECO:0000256" key="8">
    <source>
        <dbReference type="ARBA" id="ARBA00068659"/>
    </source>
</evidence>
<dbReference type="EMBL" id="SMGK01000007">
    <property type="protein sequence ID" value="TCK70171.1"/>
    <property type="molecule type" value="Genomic_DNA"/>
</dbReference>
<dbReference type="Gene3D" id="3.40.50.720">
    <property type="entry name" value="NAD(P)-binding Rossmann-like Domain"/>
    <property type="match status" value="1"/>
</dbReference>
<dbReference type="Proteomes" id="UP000295210">
    <property type="component" value="Unassembled WGS sequence"/>
</dbReference>
<dbReference type="AlphaFoldDB" id="A0A4V2PUD6"/>
<evidence type="ECO:0000256" key="4">
    <source>
        <dbReference type="ARBA" id="ARBA00022857"/>
    </source>
</evidence>
<dbReference type="PIRSF" id="PIRSF000445">
    <property type="entry name" value="4pyrrol_synth_GluRdtase"/>
    <property type="match status" value="1"/>
</dbReference>
<dbReference type="InterPro" id="IPR006151">
    <property type="entry name" value="Shikm_DH/Glu-tRNA_Rdtase"/>
</dbReference>
<dbReference type="SUPFAM" id="SSF69742">
    <property type="entry name" value="Glutamyl tRNA-reductase catalytic, N-terminal domain"/>
    <property type="match status" value="1"/>
</dbReference>
<evidence type="ECO:0000256" key="5">
    <source>
        <dbReference type="ARBA" id="ARBA00023002"/>
    </source>
</evidence>
<evidence type="ECO:0000256" key="6">
    <source>
        <dbReference type="ARBA" id="ARBA00023244"/>
    </source>
</evidence>
<comment type="miscellaneous">
    <text evidence="9">During catalysis, the active site Cys acts as a nucleophile attacking the alpha-carbonyl group of tRNA-bound glutamate with the formation of a thioester intermediate between enzyme and glutamate, and the concomitant release of tRNA(Glu). The thioester intermediate is finally reduced by direct hydride transfer from NADPH, to form the product GSA.</text>
</comment>
<gene>
    <name evidence="9" type="primary">hemA</name>
    <name evidence="18" type="ORF">C7378_3326</name>
</gene>
<evidence type="ECO:0000259" key="17">
    <source>
        <dbReference type="Pfam" id="PF05201"/>
    </source>
</evidence>
<dbReference type="OrthoDB" id="110209at2"/>
<dbReference type="FunFam" id="3.30.460.30:FF:000001">
    <property type="entry name" value="Glutamyl-tRNA reductase"/>
    <property type="match status" value="1"/>
</dbReference>
<dbReference type="HAMAP" id="MF_00087">
    <property type="entry name" value="Glu_tRNA_reductase"/>
    <property type="match status" value="1"/>
</dbReference>
<feature type="binding site" evidence="9 11">
    <location>
        <position position="115"/>
    </location>
    <ligand>
        <name>substrate</name>
    </ligand>
</feature>
<feature type="active site" description="Nucleophile" evidence="9 10">
    <location>
        <position position="50"/>
    </location>
</feature>
<feature type="domain" description="Quinate/shikimate 5-dehydrogenase/glutamyl-tRNA reductase" evidence="16">
    <location>
        <begin position="166"/>
        <end position="301"/>
    </location>
</feature>
<keyword evidence="6 9" id="KW-0627">Porphyrin biosynthesis</keyword>
<evidence type="ECO:0000256" key="14">
    <source>
        <dbReference type="RuleBase" id="RU000584"/>
    </source>
</evidence>
<organism evidence="18 19">
    <name type="scientific">Acidipila rosea</name>
    <dbReference type="NCBI Taxonomy" id="768535"/>
    <lineage>
        <taxon>Bacteria</taxon>
        <taxon>Pseudomonadati</taxon>
        <taxon>Acidobacteriota</taxon>
        <taxon>Terriglobia</taxon>
        <taxon>Terriglobales</taxon>
        <taxon>Acidobacteriaceae</taxon>
        <taxon>Acidipila</taxon>
    </lineage>
</organism>
<dbReference type="InterPro" id="IPR036291">
    <property type="entry name" value="NAD(P)-bd_dom_sf"/>
</dbReference>
<evidence type="ECO:0000256" key="2">
    <source>
        <dbReference type="ARBA" id="ARBA00005916"/>
    </source>
</evidence>
<evidence type="ECO:0000256" key="11">
    <source>
        <dbReference type="PIRSR" id="PIRSR000445-2"/>
    </source>
</evidence>
<dbReference type="Pfam" id="PF01488">
    <property type="entry name" value="Shikimate_DH"/>
    <property type="match status" value="1"/>
</dbReference>
<name>A0A4V2PUD6_9BACT</name>
<evidence type="ECO:0000259" key="15">
    <source>
        <dbReference type="Pfam" id="PF00745"/>
    </source>
</evidence>
<evidence type="ECO:0000256" key="10">
    <source>
        <dbReference type="PIRSR" id="PIRSR000445-1"/>
    </source>
</evidence>
<evidence type="ECO:0000313" key="19">
    <source>
        <dbReference type="Proteomes" id="UP000295210"/>
    </source>
</evidence>
<feature type="site" description="Important for activity" evidence="9 13">
    <location>
        <position position="94"/>
    </location>
</feature>
<feature type="binding site" evidence="9 12">
    <location>
        <begin position="184"/>
        <end position="189"/>
    </location>
    <ligand>
        <name>NADP(+)</name>
        <dbReference type="ChEBI" id="CHEBI:58349"/>
    </ligand>
</feature>
<comment type="domain">
    <text evidence="9">Possesses an unusual extended V-shaped dimeric structure with each monomer consisting of three distinct domains arranged along a curved 'spinal' alpha-helix. The N-terminal catalytic domain specifically recognizes the glutamate moiety of the substrate. The second domain is the NADPH-binding domain, and the third C-terminal domain is responsible for dimerization.</text>
</comment>
<dbReference type="SUPFAM" id="SSF51735">
    <property type="entry name" value="NAD(P)-binding Rossmann-fold domains"/>
    <property type="match status" value="1"/>
</dbReference>
<comment type="pathway">
    <text evidence="1 9 14">Porphyrin-containing compound metabolism; protoporphyrin-IX biosynthesis; 5-aminolevulinate from L-glutamyl-tRNA(Glu): step 1/2.</text>
</comment>
<dbReference type="InterPro" id="IPR036453">
    <property type="entry name" value="GluRdtase_dimer_dom_sf"/>
</dbReference>
<evidence type="ECO:0000256" key="1">
    <source>
        <dbReference type="ARBA" id="ARBA00005059"/>
    </source>
</evidence>
<feature type="binding site" evidence="9 11">
    <location>
        <begin position="49"/>
        <end position="52"/>
    </location>
    <ligand>
        <name>substrate</name>
    </ligand>
</feature>
<proteinExistence type="inferred from homology"/>
<dbReference type="GO" id="GO:0050661">
    <property type="term" value="F:NADP binding"/>
    <property type="evidence" value="ECO:0007669"/>
    <property type="project" value="InterPro"/>
</dbReference>
<dbReference type="InterPro" id="IPR015895">
    <property type="entry name" value="4pyrrol_synth_GluRdtase_N"/>
</dbReference>
<evidence type="ECO:0000256" key="3">
    <source>
        <dbReference type="ARBA" id="ARBA00012970"/>
    </source>
</evidence>
<comment type="caution">
    <text evidence="18">The sequence shown here is derived from an EMBL/GenBank/DDBJ whole genome shotgun (WGS) entry which is preliminary data.</text>
</comment>
<dbReference type="GO" id="GO:0019353">
    <property type="term" value="P:protoporphyrinogen IX biosynthetic process from glutamate"/>
    <property type="evidence" value="ECO:0007669"/>
    <property type="project" value="TreeGrafter"/>
</dbReference>
<evidence type="ECO:0000256" key="9">
    <source>
        <dbReference type="HAMAP-Rule" id="MF_00087"/>
    </source>
</evidence>
<dbReference type="InterPro" id="IPR015896">
    <property type="entry name" value="4pyrrol_synth_GluRdtase_dimer"/>
</dbReference>
<dbReference type="InterPro" id="IPR036343">
    <property type="entry name" value="GluRdtase_N_sf"/>
</dbReference>
<dbReference type="InterPro" id="IPR018214">
    <property type="entry name" value="GluRdtase_CS"/>
</dbReference>
<dbReference type="CDD" id="cd05213">
    <property type="entry name" value="NAD_bind_Glutamyl_tRNA_reduct"/>
    <property type="match status" value="1"/>
</dbReference>
<dbReference type="PANTHER" id="PTHR43013:SF1">
    <property type="entry name" value="GLUTAMYL-TRNA REDUCTASE"/>
    <property type="match status" value="1"/>
</dbReference>
<dbReference type="GO" id="GO:0008883">
    <property type="term" value="F:glutamyl-tRNA reductase activity"/>
    <property type="evidence" value="ECO:0007669"/>
    <property type="project" value="UniProtKB-UniRule"/>
</dbReference>
<reference evidence="18 19" key="1">
    <citation type="submission" date="2019-03" db="EMBL/GenBank/DDBJ databases">
        <title>Genomic Encyclopedia of Type Strains, Phase IV (KMG-IV): sequencing the most valuable type-strain genomes for metagenomic binning, comparative biology and taxonomic classification.</title>
        <authorList>
            <person name="Goeker M."/>
        </authorList>
    </citation>
    <scope>NUCLEOTIDE SEQUENCE [LARGE SCALE GENOMIC DNA]</scope>
    <source>
        <strain evidence="18 19">DSM 103428</strain>
    </source>
</reference>
<dbReference type="RefSeq" id="WP_131999115.1">
    <property type="nucleotide sequence ID" value="NZ_SMGK01000007.1"/>
</dbReference>
<protein>
    <recommendedName>
        <fullName evidence="8 9">Glutamyl-tRNA reductase</fullName>
        <shortName evidence="9">GluTR</shortName>
        <ecNumber evidence="3 9">1.2.1.70</ecNumber>
    </recommendedName>
</protein>
<dbReference type="PANTHER" id="PTHR43013">
    <property type="entry name" value="GLUTAMYL-TRNA REDUCTASE"/>
    <property type="match status" value="1"/>
</dbReference>
<keyword evidence="4 9" id="KW-0521">NADP</keyword>
<evidence type="ECO:0000256" key="7">
    <source>
        <dbReference type="ARBA" id="ARBA00047464"/>
    </source>
</evidence>
<accession>A0A4V2PUD6</accession>
<comment type="similarity">
    <text evidence="2 9 14">Belongs to the glutamyl-tRNA reductase family.</text>
</comment>
<dbReference type="PROSITE" id="PS00747">
    <property type="entry name" value="GLUTR"/>
    <property type="match status" value="1"/>
</dbReference>
<evidence type="ECO:0000259" key="16">
    <source>
        <dbReference type="Pfam" id="PF01488"/>
    </source>
</evidence>
<sequence>MKLVVAGVNHKTAPVELRERLAIAQERLAEVTRSLIEEAGVREAMVLSTCNRVEVVACHDQAELPVFFQKFFAIDPAELRPHFYEHADADAVRHLFRVASSLDSMIVGEPQILGQVKEAYAVARSVGAAHAQMDRLLQAAFATAKKVRTDTQIGSSSVSIASVAVDLARKIFGSLDNRRVLLVGAGKMSELAAKHLIQQGANSILVANRTHQRAMHLAQSFGGSTLRFEDLYATADQADIIITSTGSATPLFRREHGQQFMHRRRNRPMFFIDIAVPRDVDPEMNKVDGVFLYDIDDLQSVAASHLANRKLEAEKAEAIISLEVERFQRRSLAVDVVPTIVALQRSIEELRQAELRRAQSRLQSLNPEQIAAVDAVTRGLANKFLHMPLAAIKAASLDGNAAAIEMMRNIFKLTEVGEEDESVVTALNTSGKEQE</sequence>
<evidence type="ECO:0000313" key="18">
    <source>
        <dbReference type="EMBL" id="TCK70171.1"/>
    </source>
</evidence>
<comment type="subunit">
    <text evidence="9">Homodimer.</text>
</comment>
<comment type="catalytic activity">
    <reaction evidence="7 9 14">
        <text>(S)-4-amino-5-oxopentanoate + tRNA(Glu) + NADP(+) = L-glutamyl-tRNA(Glu) + NADPH + H(+)</text>
        <dbReference type="Rhea" id="RHEA:12344"/>
        <dbReference type="Rhea" id="RHEA-COMP:9663"/>
        <dbReference type="Rhea" id="RHEA-COMP:9680"/>
        <dbReference type="ChEBI" id="CHEBI:15378"/>
        <dbReference type="ChEBI" id="CHEBI:57501"/>
        <dbReference type="ChEBI" id="CHEBI:57783"/>
        <dbReference type="ChEBI" id="CHEBI:58349"/>
        <dbReference type="ChEBI" id="CHEBI:78442"/>
        <dbReference type="ChEBI" id="CHEBI:78520"/>
        <dbReference type="EC" id="1.2.1.70"/>
    </reaction>
</comment>
<dbReference type="Gene3D" id="3.30.460.30">
    <property type="entry name" value="Glutamyl-tRNA reductase, N-terminal domain"/>
    <property type="match status" value="1"/>
</dbReference>
<feature type="domain" description="Glutamyl-tRNA reductase N-terminal" evidence="17">
    <location>
        <begin position="7"/>
        <end position="151"/>
    </location>
</feature>
<evidence type="ECO:0000256" key="12">
    <source>
        <dbReference type="PIRSR" id="PIRSR000445-3"/>
    </source>
</evidence>
<dbReference type="NCBIfam" id="TIGR01035">
    <property type="entry name" value="hemA"/>
    <property type="match status" value="1"/>
</dbReference>
<dbReference type="SUPFAM" id="SSF69075">
    <property type="entry name" value="Glutamyl tRNA-reductase dimerization domain"/>
    <property type="match status" value="1"/>
</dbReference>
<feature type="binding site" evidence="9 11">
    <location>
        <begin position="109"/>
        <end position="111"/>
    </location>
    <ligand>
        <name>substrate</name>
    </ligand>
</feature>
<dbReference type="Pfam" id="PF00745">
    <property type="entry name" value="GlutR_dimer"/>
    <property type="match status" value="1"/>
</dbReference>
<feature type="domain" description="Tetrapyrrole biosynthesis glutamyl-tRNA reductase dimerisation" evidence="15">
    <location>
        <begin position="315"/>
        <end position="413"/>
    </location>
</feature>
<feature type="binding site" evidence="9 11">
    <location>
        <position position="104"/>
    </location>
    <ligand>
        <name>substrate</name>
    </ligand>
</feature>
<comment type="function">
    <text evidence="9">Catalyzes the NADPH-dependent reduction of glutamyl-tRNA(Glu) to glutamate 1-semialdehyde (GSA).</text>
</comment>
<keyword evidence="5 9" id="KW-0560">Oxidoreductase</keyword>
<dbReference type="EC" id="1.2.1.70" evidence="3 9"/>
<evidence type="ECO:0000256" key="13">
    <source>
        <dbReference type="PIRSR" id="PIRSR000445-4"/>
    </source>
</evidence>
<dbReference type="FunFam" id="3.40.50.720:FF:000031">
    <property type="entry name" value="Glutamyl-tRNA reductase"/>
    <property type="match status" value="1"/>
</dbReference>
<dbReference type="UniPathway" id="UPA00251">
    <property type="reaction ID" value="UER00316"/>
</dbReference>
<keyword evidence="19" id="KW-1185">Reference proteome</keyword>